<accession>A0A0K1LPH4</accession>
<dbReference type="EMBL" id="KT001918">
    <property type="protein sequence ID" value="AKU44461.1"/>
    <property type="molecule type" value="Genomic_DNA"/>
</dbReference>
<reference evidence="1 2" key="1">
    <citation type="journal article" date="2015" name="Genome Announc.">
        <title>Complete Genome Sequence of Carbapenemase-Producing Klebsiella pneumoniae Myophage Matisse.</title>
        <authorList>
            <person name="Provasek V.E."/>
            <person name="Lessor L.E."/>
            <person name="Cahill J.L."/>
            <person name="Rasche E.S."/>
            <person name="Kuty Everett G.F."/>
        </authorList>
    </citation>
    <scope>NUCLEOTIDE SEQUENCE [LARGE SCALE GENOMIC DNA]</scope>
</reference>
<proteinExistence type="predicted"/>
<name>A0A0K1LPH4_9CAUD</name>
<dbReference type="Proteomes" id="UP000203408">
    <property type="component" value="Segment"/>
</dbReference>
<evidence type="ECO:0000313" key="1">
    <source>
        <dbReference type="EMBL" id="AKU44461.1"/>
    </source>
</evidence>
<dbReference type="KEGG" id="vg:26613340"/>
<protein>
    <submittedName>
        <fullName evidence="1">Uncharacterized protein</fullName>
    </submittedName>
</protein>
<sequence length="87" mass="9818">MDIMNEILAHIEANKEAMKAKEGWVVVDDCFNPNIWTPVFIDENGNEAHGFYDAAIFDTAEEACDFWAYVSGDAPFTKYGVCRCCEL</sequence>
<keyword evidence="2" id="KW-1185">Reference proteome</keyword>
<evidence type="ECO:0000313" key="2">
    <source>
        <dbReference type="Proteomes" id="UP000203408"/>
    </source>
</evidence>
<dbReference type="GeneID" id="26613340"/>
<organism evidence="1 2">
    <name type="scientific">Klebsiella phage Matisse</name>
    <dbReference type="NCBI Taxonomy" id="1675607"/>
    <lineage>
        <taxon>Viruses</taxon>
        <taxon>Duplodnaviria</taxon>
        <taxon>Heunggongvirae</taxon>
        <taxon>Uroviricota</taxon>
        <taxon>Caudoviricetes</taxon>
        <taxon>Pantevenvirales</taxon>
        <taxon>Straboviridae</taxon>
        <taxon>Slopekvirus</taxon>
        <taxon>Slopekvirus matisse</taxon>
    </lineage>
</organism>
<dbReference type="RefSeq" id="YP_009194401.1">
    <property type="nucleotide sequence ID" value="NC_028750.1"/>
</dbReference>
<gene>
    <name evidence="1" type="ORF">CPT_Matisse157</name>
</gene>